<proteinExistence type="predicted"/>
<reference evidence="10" key="1">
    <citation type="journal article" date="2019" name="Int. J. Syst. Evol. Microbiol.">
        <title>The Global Catalogue of Microorganisms (GCM) 10K type strain sequencing project: providing services to taxonomists for standard genome sequencing and annotation.</title>
        <authorList>
            <consortium name="The Broad Institute Genomics Platform"/>
            <consortium name="The Broad Institute Genome Sequencing Center for Infectious Disease"/>
            <person name="Wu L."/>
            <person name="Ma J."/>
        </authorList>
    </citation>
    <scope>NUCLEOTIDE SEQUENCE [LARGE SCALE GENOMIC DNA]</scope>
    <source>
        <strain evidence="10">CCUG 55608</strain>
    </source>
</reference>
<dbReference type="Pfam" id="PF01590">
    <property type="entry name" value="GAF"/>
    <property type="match status" value="1"/>
</dbReference>
<dbReference type="Proteomes" id="UP001597116">
    <property type="component" value="Unassembled WGS sequence"/>
</dbReference>
<dbReference type="InterPro" id="IPR005467">
    <property type="entry name" value="His_kinase_dom"/>
</dbReference>
<dbReference type="SUPFAM" id="SSF55874">
    <property type="entry name" value="ATPase domain of HSP90 chaperone/DNA topoisomerase II/histidine kinase"/>
    <property type="match status" value="1"/>
</dbReference>
<evidence type="ECO:0000313" key="10">
    <source>
        <dbReference type="Proteomes" id="UP001597116"/>
    </source>
</evidence>
<dbReference type="InterPro" id="IPR036890">
    <property type="entry name" value="HATPase_C_sf"/>
</dbReference>
<evidence type="ECO:0000256" key="4">
    <source>
        <dbReference type="ARBA" id="ARBA00022679"/>
    </source>
</evidence>
<dbReference type="SUPFAM" id="SSF55781">
    <property type="entry name" value="GAF domain-like"/>
    <property type="match status" value="1"/>
</dbReference>
<dbReference type="SMART" id="SM00388">
    <property type="entry name" value="HisKA"/>
    <property type="match status" value="1"/>
</dbReference>
<dbReference type="PROSITE" id="PS50110">
    <property type="entry name" value="RESPONSE_REGULATORY"/>
    <property type="match status" value="1"/>
</dbReference>
<name>A0ABW3QNU0_9BACT</name>
<dbReference type="Pfam" id="PF08448">
    <property type="entry name" value="PAS_4"/>
    <property type="match status" value="1"/>
</dbReference>
<keyword evidence="9" id="KW-0067">ATP-binding</keyword>
<sequence length="808" mass="90323">METTDPQQNASLDSFASVYATVFANMDQGFCLLEKVHNSAHHPSDFRYLMANPAFEKHTGLSEVVGKTIRQVIPQVEPETMALYEQVALTGQSTQFETYVAPLDRWMEANAFRISQQPTQIAVLFTNITERKRAEEAQQVSEVKYRTLFETMEQGFGIGQILPADEQAGVPMDYQWLEVNPQFERLTGLARADVLTQTTRQLVPGLEETWYEGYGHVATTGETVSFEAYSPVLSRWFEVYVFALGSPASRRVGVLFSNTTERKQQQKRQALLLKLADATRSLTASVDIMAAVSELVGGYYEVGRCGFADVPPPYDHLVIDQDWSNGTLPSLQRVYPLSSWDEQIISQFRSGQTVAMSGAVKQAQSQPQAGELNQAAASRSSIWVPLLKEGQWVASFFVQDTDNRSWTEGEVSLLEEIAERTWAAVVRARAEEALREEYRRKDQFMAMLGHELRNPLAAMTNTLLVLELTQGQDQSLPYAKGIQMLTRHSQHLTRMVDDLLDMSRIRQGIVRLEWEVVNLNELLELTVEDAQPLYRERNRQLSLALPAQPLYVRGDEARLAQVVMNLLTNGAKYTHPQGKVWVSLELAEDQAILRVGDNGIGLTQEERTGIFEVFVQGATSLDRPHGGLGLGLTVVKHLVEQHRGQIQAFSPGLEQGSEFVIRLPRLRDLTDRASTRQDEQAYTSGRVLVVDDNADFADMTARLLRSKGFEVYTRYTGAQGLAGAESLRPDALLLDLGMPYLDGYEVCRQIRAQVWGQAMAIIALTGYGLEADQQKAAQAGFDGYLLKPVDLGTLAQVVAEGIHRTKKH</sequence>
<dbReference type="Gene3D" id="1.10.287.130">
    <property type="match status" value="1"/>
</dbReference>
<dbReference type="CDD" id="cd00082">
    <property type="entry name" value="HisKA"/>
    <property type="match status" value="1"/>
</dbReference>
<evidence type="ECO:0000259" key="8">
    <source>
        <dbReference type="PROSITE" id="PS50110"/>
    </source>
</evidence>
<dbReference type="SUPFAM" id="SSF47384">
    <property type="entry name" value="Homodimeric domain of signal transducing histidine kinase"/>
    <property type="match status" value="1"/>
</dbReference>
<dbReference type="Pfam" id="PF02518">
    <property type="entry name" value="HATPase_c"/>
    <property type="match status" value="1"/>
</dbReference>
<dbReference type="CDD" id="cd17580">
    <property type="entry name" value="REC_2_DhkD-like"/>
    <property type="match status" value="1"/>
</dbReference>
<dbReference type="EMBL" id="JBHTLP010000022">
    <property type="protein sequence ID" value="MFD1144605.1"/>
    <property type="molecule type" value="Genomic_DNA"/>
</dbReference>
<dbReference type="InterPro" id="IPR036097">
    <property type="entry name" value="HisK_dim/P_sf"/>
</dbReference>
<evidence type="ECO:0000313" key="9">
    <source>
        <dbReference type="EMBL" id="MFD1144605.1"/>
    </source>
</evidence>
<dbReference type="RefSeq" id="WP_379885254.1">
    <property type="nucleotide sequence ID" value="NZ_JBHTLP010000022.1"/>
</dbReference>
<keyword evidence="9" id="KW-0547">Nucleotide-binding</keyword>
<feature type="domain" description="Histidine kinase" evidence="7">
    <location>
        <begin position="447"/>
        <end position="667"/>
    </location>
</feature>
<dbReference type="InterPro" id="IPR004358">
    <property type="entry name" value="Sig_transdc_His_kin-like_C"/>
</dbReference>
<evidence type="ECO:0000256" key="2">
    <source>
        <dbReference type="ARBA" id="ARBA00012438"/>
    </source>
</evidence>
<gene>
    <name evidence="9" type="ORF">ACFQ4C_25985</name>
</gene>
<comment type="catalytic activity">
    <reaction evidence="1">
        <text>ATP + protein L-histidine = ADP + protein N-phospho-L-histidine.</text>
        <dbReference type="EC" id="2.7.13.3"/>
    </reaction>
</comment>
<dbReference type="InterPro" id="IPR000014">
    <property type="entry name" value="PAS"/>
</dbReference>
<dbReference type="PRINTS" id="PR00344">
    <property type="entry name" value="BCTRLSENSOR"/>
</dbReference>
<organism evidence="9 10">
    <name type="scientific">Larkinella insperata</name>
    <dbReference type="NCBI Taxonomy" id="332158"/>
    <lineage>
        <taxon>Bacteria</taxon>
        <taxon>Pseudomonadati</taxon>
        <taxon>Bacteroidota</taxon>
        <taxon>Cytophagia</taxon>
        <taxon>Cytophagales</taxon>
        <taxon>Spirosomataceae</taxon>
        <taxon>Larkinella</taxon>
    </lineage>
</organism>
<protein>
    <recommendedName>
        <fullName evidence="2">histidine kinase</fullName>
        <ecNumber evidence="2">2.7.13.3</ecNumber>
    </recommendedName>
</protein>
<dbReference type="CDD" id="cd00075">
    <property type="entry name" value="HATPase"/>
    <property type="match status" value="1"/>
</dbReference>
<dbReference type="InterPro" id="IPR003594">
    <property type="entry name" value="HATPase_dom"/>
</dbReference>
<evidence type="ECO:0000259" key="7">
    <source>
        <dbReference type="PROSITE" id="PS50109"/>
    </source>
</evidence>
<dbReference type="SMART" id="SM00065">
    <property type="entry name" value="GAF"/>
    <property type="match status" value="1"/>
</dbReference>
<dbReference type="PANTHER" id="PTHR43547">
    <property type="entry name" value="TWO-COMPONENT HISTIDINE KINASE"/>
    <property type="match status" value="1"/>
</dbReference>
<dbReference type="Gene3D" id="3.30.565.10">
    <property type="entry name" value="Histidine kinase-like ATPase, C-terminal domain"/>
    <property type="match status" value="1"/>
</dbReference>
<dbReference type="SUPFAM" id="SSF52172">
    <property type="entry name" value="CheY-like"/>
    <property type="match status" value="1"/>
</dbReference>
<feature type="modified residue" description="4-aspartylphosphate" evidence="6">
    <location>
        <position position="735"/>
    </location>
</feature>
<dbReference type="InterPro" id="IPR011006">
    <property type="entry name" value="CheY-like_superfamily"/>
</dbReference>
<dbReference type="Gene3D" id="3.30.450.40">
    <property type="match status" value="1"/>
</dbReference>
<dbReference type="InterPro" id="IPR035965">
    <property type="entry name" value="PAS-like_dom_sf"/>
</dbReference>
<dbReference type="Pfam" id="PF00072">
    <property type="entry name" value="Response_reg"/>
    <property type="match status" value="1"/>
</dbReference>
<dbReference type="InterPro" id="IPR003018">
    <property type="entry name" value="GAF"/>
</dbReference>
<keyword evidence="4" id="KW-0808">Transferase</keyword>
<evidence type="ECO:0000256" key="3">
    <source>
        <dbReference type="ARBA" id="ARBA00022553"/>
    </source>
</evidence>
<accession>A0ABW3QNU0</accession>
<keyword evidence="10" id="KW-1185">Reference proteome</keyword>
<keyword evidence="3 6" id="KW-0597">Phosphoprotein</keyword>
<dbReference type="Pfam" id="PF00512">
    <property type="entry name" value="HisKA"/>
    <property type="match status" value="1"/>
</dbReference>
<evidence type="ECO:0000256" key="6">
    <source>
        <dbReference type="PROSITE-ProRule" id="PRU00169"/>
    </source>
</evidence>
<evidence type="ECO:0000256" key="1">
    <source>
        <dbReference type="ARBA" id="ARBA00000085"/>
    </source>
</evidence>
<dbReference type="PANTHER" id="PTHR43547:SF2">
    <property type="entry name" value="HYBRID SIGNAL TRANSDUCTION HISTIDINE KINASE C"/>
    <property type="match status" value="1"/>
</dbReference>
<dbReference type="InterPro" id="IPR013656">
    <property type="entry name" value="PAS_4"/>
</dbReference>
<dbReference type="Gene3D" id="3.30.450.20">
    <property type="entry name" value="PAS domain"/>
    <property type="match status" value="2"/>
</dbReference>
<dbReference type="EC" id="2.7.13.3" evidence="2"/>
<dbReference type="InterPro" id="IPR001789">
    <property type="entry name" value="Sig_transdc_resp-reg_receiver"/>
</dbReference>
<dbReference type="InterPro" id="IPR003661">
    <property type="entry name" value="HisK_dim/P_dom"/>
</dbReference>
<dbReference type="GO" id="GO:0005524">
    <property type="term" value="F:ATP binding"/>
    <property type="evidence" value="ECO:0007669"/>
    <property type="project" value="UniProtKB-KW"/>
</dbReference>
<dbReference type="SMART" id="SM00387">
    <property type="entry name" value="HATPase_c"/>
    <property type="match status" value="1"/>
</dbReference>
<dbReference type="SUPFAM" id="SSF55785">
    <property type="entry name" value="PYP-like sensor domain (PAS domain)"/>
    <property type="match status" value="2"/>
</dbReference>
<comment type="caution">
    <text evidence="9">The sequence shown here is derived from an EMBL/GenBank/DDBJ whole genome shotgun (WGS) entry which is preliminary data.</text>
</comment>
<dbReference type="NCBIfam" id="TIGR00229">
    <property type="entry name" value="sensory_box"/>
    <property type="match status" value="1"/>
</dbReference>
<feature type="domain" description="Response regulatory" evidence="8">
    <location>
        <begin position="686"/>
        <end position="802"/>
    </location>
</feature>
<dbReference type="PROSITE" id="PS50109">
    <property type="entry name" value="HIS_KIN"/>
    <property type="match status" value="1"/>
</dbReference>
<dbReference type="SMART" id="SM00448">
    <property type="entry name" value="REC"/>
    <property type="match status" value="1"/>
</dbReference>
<dbReference type="CDD" id="cd00130">
    <property type="entry name" value="PAS"/>
    <property type="match status" value="1"/>
</dbReference>
<dbReference type="Gene3D" id="3.40.50.2300">
    <property type="match status" value="1"/>
</dbReference>
<keyword evidence="5" id="KW-0418">Kinase</keyword>
<evidence type="ECO:0000256" key="5">
    <source>
        <dbReference type="ARBA" id="ARBA00022777"/>
    </source>
</evidence>
<dbReference type="InterPro" id="IPR029016">
    <property type="entry name" value="GAF-like_dom_sf"/>
</dbReference>